<dbReference type="RefSeq" id="WP_127342715.1">
    <property type="nucleotide sequence ID" value="NZ_RJJX01000003.1"/>
</dbReference>
<evidence type="ECO:0000256" key="1">
    <source>
        <dbReference type="ARBA" id="ARBA00022801"/>
    </source>
</evidence>
<dbReference type="OrthoDB" id="9791276at2"/>
<dbReference type="Pfam" id="PF00857">
    <property type="entry name" value="Isochorismatase"/>
    <property type="match status" value="1"/>
</dbReference>
<dbReference type="AlphaFoldDB" id="A0A434AXZ1"/>
<keyword evidence="1 3" id="KW-0378">Hydrolase</keyword>
<dbReference type="Proteomes" id="UP000282985">
    <property type="component" value="Unassembled WGS sequence"/>
</dbReference>
<dbReference type="PANTHER" id="PTHR43540:SF1">
    <property type="entry name" value="ISOCHORISMATASE HYDROLASE"/>
    <property type="match status" value="1"/>
</dbReference>
<dbReference type="GO" id="GO:0016787">
    <property type="term" value="F:hydrolase activity"/>
    <property type="evidence" value="ECO:0007669"/>
    <property type="project" value="UniProtKB-KW"/>
</dbReference>
<dbReference type="InterPro" id="IPR036380">
    <property type="entry name" value="Isochorismatase-like_sf"/>
</dbReference>
<proteinExistence type="predicted"/>
<evidence type="ECO:0000259" key="2">
    <source>
        <dbReference type="Pfam" id="PF00857"/>
    </source>
</evidence>
<name>A0A434AXZ1_9BACT</name>
<accession>A0A434AXZ1</accession>
<evidence type="ECO:0000313" key="3">
    <source>
        <dbReference type="EMBL" id="RUT79422.1"/>
    </source>
</evidence>
<evidence type="ECO:0000313" key="4">
    <source>
        <dbReference type="Proteomes" id="UP000282985"/>
    </source>
</evidence>
<dbReference type="InterPro" id="IPR050272">
    <property type="entry name" value="Isochorismatase-like_hydrls"/>
</dbReference>
<dbReference type="SUPFAM" id="SSF52499">
    <property type="entry name" value="Isochorismatase-like hydrolases"/>
    <property type="match status" value="1"/>
</dbReference>
<dbReference type="CDD" id="cd01014">
    <property type="entry name" value="nicotinamidase_related"/>
    <property type="match status" value="1"/>
</dbReference>
<comment type="caution">
    <text evidence="3">The sequence shown here is derived from an EMBL/GenBank/DDBJ whole genome shotgun (WGS) entry which is preliminary data.</text>
</comment>
<protein>
    <submittedName>
        <fullName evidence="3">Cysteine hydrolase</fullName>
    </submittedName>
</protein>
<feature type="domain" description="Isochorismatase-like" evidence="2">
    <location>
        <begin position="4"/>
        <end position="177"/>
    </location>
</feature>
<dbReference type="InterPro" id="IPR000868">
    <property type="entry name" value="Isochorismatase-like_dom"/>
</dbReference>
<keyword evidence="4" id="KW-1185">Reference proteome</keyword>
<sequence length="180" mass="20216">MSKALVLVDIQNDYFSNGKMELVGMEAAGQNANMILQKCRKEKLSIFHIQHIALDLNAPFFIPESLGVEIHEMVKPFEGEIIVKKNYPNSFRETTLQNHLRENGIDELVICGSMSHMCIDTTVRAAFDLGYKCTLIEDACATIDMDFKGTKVEASKVHASFMSALSYPFAHVISTEEYCK</sequence>
<dbReference type="Gene3D" id="3.40.50.850">
    <property type="entry name" value="Isochorismatase-like"/>
    <property type="match status" value="1"/>
</dbReference>
<dbReference type="PANTHER" id="PTHR43540">
    <property type="entry name" value="PEROXYUREIDOACRYLATE/UREIDOACRYLATE AMIDOHYDROLASE-RELATED"/>
    <property type="match status" value="1"/>
</dbReference>
<organism evidence="3 4">
    <name type="scientific">Ancylomarina longa</name>
    <dbReference type="NCBI Taxonomy" id="2487017"/>
    <lineage>
        <taxon>Bacteria</taxon>
        <taxon>Pseudomonadati</taxon>
        <taxon>Bacteroidota</taxon>
        <taxon>Bacteroidia</taxon>
        <taxon>Marinilabiliales</taxon>
        <taxon>Marinifilaceae</taxon>
        <taxon>Ancylomarina</taxon>
    </lineage>
</organism>
<dbReference type="EMBL" id="RJJX01000003">
    <property type="protein sequence ID" value="RUT79422.1"/>
    <property type="molecule type" value="Genomic_DNA"/>
</dbReference>
<reference evidence="3 4" key="1">
    <citation type="submission" date="2018-11" db="EMBL/GenBank/DDBJ databases">
        <title>Parancylomarina longa gen. nov., sp. nov., isolated from sediments of southern Okinawa.</title>
        <authorList>
            <person name="Fu T."/>
        </authorList>
    </citation>
    <scope>NUCLEOTIDE SEQUENCE [LARGE SCALE GENOMIC DNA]</scope>
    <source>
        <strain evidence="3 4">T3-2 S1-C</strain>
    </source>
</reference>
<gene>
    <name evidence="3" type="ORF">DLK05_04165</name>
</gene>